<dbReference type="GO" id="GO:0008168">
    <property type="term" value="F:methyltransferase activity"/>
    <property type="evidence" value="ECO:0007669"/>
    <property type="project" value="UniProtKB-KW"/>
</dbReference>
<accession>A0ABQ0JQM0</accession>
<reference evidence="2" key="2">
    <citation type="submission" date="2014-09" db="EMBL/GenBank/DDBJ databases">
        <authorList>
            <consortium name="NBRP consortium"/>
            <person name="Sawabe T."/>
            <person name="Meirelles P."/>
            <person name="Nakanishi M."/>
            <person name="Sayaka M."/>
            <person name="Hattori M."/>
            <person name="Ohkuma M."/>
        </authorList>
    </citation>
    <scope>NUCLEOTIDE SEQUENCE [LARGE SCALE GENOMIC DNA]</scope>
    <source>
        <strain evidence="2">JCM 19239</strain>
    </source>
</reference>
<protein>
    <submittedName>
        <fullName evidence="1">Protein-N(5)-glutamine methyltransferase PrmC</fullName>
    </submittedName>
</protein>
<comment type="caution">
    <text evidence="1">The sequence shown here is derived from an EMBL/GenBank/DDBJ whole genome shotgun (WGS) entry which is preliminary data.</text>
</comment>
<keyword evidence="2" id="KW-1185">Reference proteome</keyword>
<proteinExistence type="predicted"/>
<sequence>MLDGGWLLFEHGFEQGEAVRNILETNGFTEVITEKDTQAMIE</sequence>
<keyword evidence="1" id="KW-0489">Methyltransferase</keyword>
<organism evidence="1 2">
    <name type="scientific">Vibrio variabilis</name>
    <dbReference type="NCBI Taxonomy" id="990271"/>
    <lineage>
        <taxon>Bacteria</taxon>
        <taxon>Pseudomonadati</taxon>
        <taxon>Pseudomonadota</taxon>
        <taxon>Gammaproteobacteria</taxon>
        <taxon>Vibrionales</taxon>
        <taxon>Vibrionaceae</taxon>
        <taxon>Vibrio</taxon>
    </lineage>
</organism>
<dbReference type="EMBL" id="BBMS01000127">
    <property type="protein sequence ID" value="GAL31049.1"/>
    <property type="molecule type" value="Genomic_DNA"/>
</dbReference>
<evidence type="ECO:0000313" key="1">
    <source>
        <dbReference type="EMBL" id="GAL31049.1"/>
    </source>
</evidence>
<evidence type="ECO:0000313" key="2">
    <source>
        <dbReference type="Proteomes" id="UP000029223"/>
    </source>
</evidence>
<name>A0ABQ0JQM0_9VIBR</name>
<keyword evidence="1" id="KW-0808">Transferase</keyword>
<gene>
    <name evidence="1" type="ORF">JCM19239_4135</name>
</gene>
<reference evidence="2" key="1">
    <citation type="submission" date="2014-09" db="EMBL/GenBank/DDBJ databases">
        <title>Vibrio variabilis JCM 19239. (C206) whole genome shotgun sequence.</title>
        <authorList>
            <person name="Sawabe T."/>
            <person name="Meirelles P."/>
            <person name="Nakanishi M."/>
            <person name="Sayaka M."/>
            <person name="Hattori M."/>
            <person name="Ohkuma M."/>
        </authorList>
    </citation>
    <scope>NUCLEOTIDE SEQUENCE [LARGE SCALE GENOMIC DNA]</scope>
    <source>
        <strain evidence="2">JCM 19239</strain>
    </source>
</reference>
<dbReference type="GO" id="GO:0032259">
    <property type="term" value="P:methylation"/>
    <property type="evidence" value="ECO:0007669"/>
    <property type="project" value="UniProtKB-KW"/>
</dbReference>
<dbReference type="Proteomes" id="UP000029223">
    <property type="component" value="Unassembled WGS sequence"/>
</dbReference>